<proteinExistence type="predicted"/>
<dbReference type="KEGG" id="hyh:D3Y59_06225"/>
<evidence type="ECO:0000259" key="3">
    <source>
        <dbReference type="PROSITE" id="PS51186"/>
    </source>
</evidence>
<dbReference type="EMBL" id="CP032317">
    <property type="protein sequence ID" value="AYA36686.1"/>
    <property type="molecule type" value="Genomic_DNA"/>
</dbReference>
<dbReference type="GO" id="GO:0016747">
    <property type="term" value="F:acyltransferase activity, transferring groups other than amino-acyl groups"/>
    <property type="evidence" value="ECO:0007669"/>
    <property type="project" value="InterPro"/>
</dbReference>
<dbReference type="OrthoDB" id="6290225at2"/>
<name>A0A3B7RAX4_9BACT</name>
<feature type="binding site" evidence="2">
    <location>
        <position position="157"/>
    </location>
    <ligand>
        <name>substrate</name>
    </ligand>
</feature>
<dbReference type="Gene3D" id="3.40.50.11190">
    <property type="match status" value="1"/>
</dbReference>
<keyword evidence="4" id="KW-0378">Hydrolase</keyword>
<dbReference type="Proteomes" id="UP000262802">
    <property type="component" value="Chromosome"/>
</dbReference>
<dbReference type="InterPro" id="IPR016181">
    <property type="entry name" value="Acyl_CoA_acyltransferase"/>
</dbReference>
<organism evidence="4 5">
    <name type="scientific">Hymenobacter oligotrophus</name>
    <dbReference type="NCBI Taxonomy" id="2319843"/>
    <lineage>
        <taxon>Bacteria</taxon>
        <taxon>Pseudomonadati</taxon>
        <taxon>Bacteroidota</taxon>
        <taxon>Cytophagia</taxon>
        <taxon>Cytophagales</taxon>
        <taxon>Hymenobacteraceae</taxon>
        <taxon>Hymenobacter</taxon>
    </lineage>
</organism>
<evidence type="ECO:0000256" key="1">
    <source>
        <dbReference type="PIRSR" id="PIRSR620023-1"/>
    </source>
</evidence>
<dbReference type="Pfam" id="PF13302">
    <property type="entry name" value="Acetyltransf_3"/>
    <property type="match status" value="1"/>
</dbReference>
<feature type="domain" description="N-acetyltransferase" evidence="3">
    <location>
        <begin position="344"/>
        <end position="497"/>
    </location>
</feature>
<reference evidence="4 5" key="1">
    <citation type="submission" date="2018-09" db="EMBL/GenBank/DDBJ databases">
        <title>Hymenobacter medium sp. nov., isolated from R2A medium.</title>
        <authorList>
            <person name="Yingchao G."/>
        </authorList>
    </citation>
    <scope>NUCLEOTIDE SEQUENCE [LARGE SCALE GENOMIC DNA]</scope>
    <source>
        <strain evidence="5">sh-6</strain>
    </source>
</reference>
<keyword evidence="5" id="KW-1185">Reference proteome</keyword>
<evidence type="ECO:0000313" key="4">
    <source>
        <dbReference type="EMBL" id="AYA36686.1"/>
    </source>
</evidence>
<sequence>MAAPASPRLVFRADGNPRIGLGHVMRLLALADILGQQYPTVFVVQEPWAELMQLLRAACDEVVEAPPMPYEGEPAWLAQQVLQPTDVLVLDGYGFEFNYQQAVRPHVARLVYIDDLHSFPQAADLILNPAGGISAKDYELRQPGAQVLSGPRHAPLRPVFQQAAQQPTPTDASAHTVLVCLGGADPTQQTQRITHMLLELEPIQQVHAVVGSAFAGWDALQSWANDQPRLLLHRNLGAAEMCALMQQCGTAVCSPSTISYEYCAAGGGLLFVQPVADNQHDIDLFLRSSGLALPFHAATNVLTSPEAGRLAEQMRHAQRRQFDGLAPQRLHQAFAALLLPAPTFRLRLATAADSDLLFAWSNDPTVRQFSFNPNPIERAEHDVWFTSRLNNPEAVLLIAEDDATHTALGLIRFAIAGTEATLSYQIAAEHRGRGLSAPLLAAGTEALHQLRPQVQRVLGHVQLRNEASLKSFRRAGFAELPTAAATHPESLTFAWVY</sequence>
<accession>A0A3B7RAX4</accession>
<evidence type="ECO:0000313" key="5">
    <source>
        <dbReference type="Proteomes" id="UP000262802"/>
    </source>
</evidence>
<dbReference type="PROSITE" id="PS51186">
    <property type="entry name" value="GNAT"/>
    <property type="match status" value="1"/>
</dbReference>
<dbReference type="SUPFAM" id="SSF55729">
    <property type="entry name" value="Acyl-CoA N-acyltransferases (Nat)"/>
    <property type="match status" value="1"/>
</dbReference>
<feature type="binding site" evidence="2">
    <location>
        <position position="261"/>
    </location>
    <ligand>
        <name>substrate</name>
    </ligand>
</feature>
<dbReference type="Gene3D" id="3.40.50.2000">
    <property type="entry name" value="Glycogen Phosphorylase B"/>
    <property type="match status" value="1"/>
</dbReference>
<dbReference type="EC" id="3.6.1.57" evidence="4"/>
<protein>
    <submittedName>
        <fullName evidence="4">UDP-2,4-diacetamido-2,4, 6-trideoxy-beta-L-altropyranose hydrolase</fullName>
        <ecNumber evidence="4">3.6.1.57</ecNumber>
    </submittedName>
</protein>
<dbReference type="SUPFAM" id="SSF53756">
    <property type="entry name" value="UDP-Glycosyltransferase/glycogen phosphorylase"/>
    <property type="match status" value="1"/>
</dbReference>
<dbReference type="RefSeq" id="WP_119444264.1">
    <property type="nucleotide sequence ID" value="NZ_CP032317.1"/>
</dbReference>
<dbReference type="NCBIfam" id="TIGR03590">
    <property type="entry name" value="PseG"/>
    <property type="match status" value="1"/>
</dbReference>
<dbReference type="InterPro" id="IPR000182">
    <property type="entry name" value="GNAT_dom"/>
</dbReference>
<dbReference type="GO" id="GO:0016787">
    <property type="term" value="F:hydrolase activity"/>
    <property type="evidence" value="ECO:0007669"/>
    <property type="project" value="UniProtKB-KW"/>
</dbReference>
<dbReference type="InterPro" id="IPR020023">
    <property type="entry name" value="PseG"/>
</dbReference>
<gene>
    <name evidence="4" type="primary">pseG</name>
    <name evidence="4" type="ORF">D3Y59_06225</name>
</gene>
<evidence type="ECO:0000256" key="2">
    <source>
        <dbReference type="PIRSR" id="PIRSR620023-2"/>
    </source>
</evidence>
<dbReference type="AlphaFoldDB" id="A0A3B7RAX4"/>
<dbReference type="Gene3D" id="3.40.630.30">
    <property type="match status" value="1"/>
</dbReference>
<feature type="active site" description="Proton acceptor" evidence="1">
    <location>
        <position position="23"/>
    </location>
</feature>